<dbReference type="EMBL" id="CP046172">
    <property type="protein sequence ID" value="QIS12524.1"/>
    <property type="molecule type" value="Genomic_DNA"/>
</dbReference>
<accession>A0A6G9YH62</accession>
<name>A0A6G9YH62_9NOCA</name>
<proteinExistence type="predicted"/>
<protein>
    <submittedName>
        <fullName evidence="1">Uncharacterized protein</fullName>
    </submittedName>
</protein>
<keyword evidence="2" id="KW-1185">Reference proteome</keyword>
<evidence type="ECO:0000313" key="2">
    <source>
        <dbReference type="Proteomes" id="UP000503540"/>
    </source>
</evidence>
<organism evidence="1 2">
    <name type="scientific">Nocardia arthritidis</name>
    <dbReference type="NCBI Taxonomy" id="228602"/>
    <lineage>
        <taxon>Bacteria</taxon>
        <taxon>Bacillati</taxon>
        <taxon>Actinomycetota</taxon>
        <taxon>Actinomycetes</taxon>
        <taxon>Mycobacteriales</taxon>
        <taxon>Nocardiaceae</taxon>
        <taxon>Nocardia</taxon>
    </lineage>
</organism>
<reference evidence="1 2" key="1">
    <citation type="journal article" date="2019" name="ACS Chem. Biol.">
        <title>Identification and Mobilization of a Cryptic Antibiotic Biosynthesis Gene Locus from a Human-Pathogenic Nocardia Isolate.</title>
        <authorList>
            <person name="Herisse M."/>
            <person name="Ishida K."/>
            <person name="Porter J.L."/>
            <person name="Howden B."/>
            <person name="Hertweck C."/>
            <person name="Stinear T.P."/>
            <person name="Pidot S.J."/>
        </authorList>
    </citation>
    <scope>NUCLEOTIDE SEQUENCE [LARGE SCALE GENOMIC DNA]</scope>
    <source>
        <strain evidence="1 2">AUSMDU00012717</strain>
    </source>
</reference>
<dbReference type="RefSeq" id="WP_167475198.1">
    <property type="nucleotide sequence ID" value="NZ_CP046172.1"/>
</dbReference>
<dbReference type="SUPFAM" id="SSF57783">
    <property type="entry name" value="Zinc beta-ribbon"/>
    <property type="match status" value="1"/>
</dbReference>
<evidence type="ECO:0000313" key="1">
    <source>
        <dbReference type="EMBL" id="QIS12524.1"/>
    </source>
</evidence>
<dbReference type="KEGG" id="nah:F5544_23325"/>
<dbReference type="Proteomes" id="UP000503540">
    <property type="component" value="Chromosome"/>
</dbReference>
<sequence length="62" mass="6772">MTYTANLDFGKAFGASPVCPGCGAEDVFIADGQSDVLFRCRNCGMQWHVPHEYEHQPQPIAG</sequence>
<dbReference type="AlphaFoldDB" id="A0A6G9YH62"/>
<gene>
    <name evidence="1" type="ORF">F5544_23325</name>
</gene>